<comment type="caution">
    <text evidence="2">The sequence shown here is derived from an EMBL/GenBank/DDBJ whole genome shotgun (WGS) entry which is preliminary data.</text>
</comment>
<protein>
    <submittedName>
        <fullName evidence="2">Uncharacterized protein</fullName>
    </submittedName>
</protein>
<accession>A0AA41VQA3</accession>
<dbReference type="PANTHER" id="PTHR31903">
    <property type="entry name" value="F12F1.11-RELATED"/>
    <property type="match status" value="1"/>
</dbReference>
<evidence type="ECO:0000313" key="2">
    <source>
        <dbReference type="EMBL" id="MCL7045248.1"/>
    </source>
</evidence>
<proteinExistence type="predicted"/>
<name>A0AA41VQA3_PAPNU</name>
<feature type="compositionally biased region" description="Low complexity" evidence="1">
    <location>
        <begin position="17"/>
        <end position="29"/>
    </location>
</feature>
<dbReference type="EMBL" id="JAJJMA010267639">
    <property type="protein sequence ID" value="MCL7045248.1"/>
    <property type="molecule type" value="Genomic_DNA"/>
</dbReference>
<feature type="region of interest" description="Disordered" evidence="1">
    <location>
        <begin position="9"/>
        <end position="29"/>
    </location>
</feature>
<keyword evidence="3" id="KW-1185">Reference proteome</keyword>
<dbReference type="AlphaFoldDB" id="A0AA41VQA3"/>
<organism evidence="2 3">
    <name type="scientific">Papaver nudicaule</name>
    <name type="common">Iceland poppy</name>
    <dbReference type="NCBI Taxonomy" id="74823"/>
    <lineage>
        <taxon>Eukaryota</taxon>
        <taxon>Viridiplantae</taxon>
        <taxon>Streptophyta</taxon>
        <taxon>Embryophyta</taxon>
        <taxon>Tracheophyta</taxon>
        <taxon>Spermatophyta</taxon>
        <taxon>Magnoliopsida</taxon>
        <taxon>Ranunculales</taxon>
        <taxon>Papaveraceae</taxon>
        <taxon>Papaveroideae</taxon>
        <taxon>Papaver</taxon>
    </lineage>
</organism>
<evidence type="ECO:0000256" key="1">
    <source>
        <dbReference type="SAM" id="MobiDB-lite"/>
    </source>
</evidence>
<reference evidence="2" key="1">
    <citation type="submission" date="2022-03" db="EMBL/GenBank/DDBJ databases">
        <title>A functionally conserved STORR gene fusion in Papaver species that diverged 16.8 million years ago.</title>
        <authorList>
            <person name="Catania T."/>
        </authorList>
    </citation>
    <scope>NUCLEOTIDE SEQUENCE</scope>
    <source>
        <strain evidence="2">S-191538</strain>
    </source>
</reference>
<gene>
    <name evidence="2" type="ORF">MKW94_024890</name>
</gene>
<sequence length="240" mass="26870">MKNLLLYHKNKGKVYPSPSLRPSSSNNNNNKKDDVLSLLLPAAVLVQLVSVLSLEDLEVLSYLLTMSYHQKKATSHDLVKPLFDCGCFDCYTSFWSRWDSSPNRQLIHQVIEAFELHLSKREQHDISSSSSKNRAAGKNKKKKKLVGKEAEIVIPEEIKPLVAITEDSIVVLCEECVNEEEKATVVTEETEEQETVVVAEETEEHVQVVNNNGGGGVARMVLPDLLGILNSCLWSLWVPN</sequence>
<dbReference type="Proteomes" id="UP001177140">
    <property type="component" value="Unassembled WGS sequence"/>
</dbReference>
<evidence type="ECO:0000313" key="3">
    <source>
        <dbReference type="Proteomes" id="UP001177140"/>
    </source>
</evidence>
<dbReference type="PANTHER" id="PTHR31903:SF4">
    <property type="entry name" value="OS11G0490300 PROTEIN"/>
    <property type="match status" value="1"/>
</dbReference>